<keyword evidence="5" id="KW-0028">Amino-acid biosynthesis</keyword>
<comment type="caution">
    <text evidence="13">The sequence shown here is derived from an EMBL/GenBank/DDBJ whole genome shotgun (WGS) entry which is preliminary data.</text>
</comment>
<gene>
    <name evidence="13" type="ORF">ALO71_04992</name>
</gene>
<evidence type="ECO:0000256" key="6">
    <source>
        <dbReference type="ARBA" id="ARBA00022679"/>
    </source>
</evidence>
<evidence type="ECO:0000256" key="7">
    <source>
        <dbReference type="ARBA" id="ARBA00023141"/>
    </source>
</evidence>
<accession>A0A0P9Q146</accession>
<dbReference type="FunFam" id="3.20.20.70:FF:000005">
    <property type="entry name" value="Phospho-2-dehydro-3-deoxyheptonate aldolase"/>
    <property type="match status" value="1"/>
</dbReference>
<dbReference type="GO" id="GO:0005737">
    <property type="term" value="C:cytoplasm"/>
    <property type="evidence" value="ECO:0007669"/>
    <property type="project" value="TreeGrafter"/>
</dbReference>
<evidence type="ECO:0000313" key="14">
    <source>
        <dbReference type="Proteomes" id="UP000050346"/>
    </source>
</evidence>
<evidence type="ECO:0000256" key="3">
    <source>
        <dbReference type="ARBA" id="ARBA00007985"/>
    </source>
</evidence>
<dbReference type="NCBIfam" id="NF009395">
    <property type="entry name" value="PRK12755.1"/>
    <property type="match status" value="1"/>
</dbReference>
<evidence type="ECO:0000256" key="8">
    <source>
        <dbReference type="ARBA" id="ARBA00031111"/>
    </source>
</evidence>
<protein>
    <recommendedName>
        <fullName evidence="4">3-deoxy-7-phosphoheptulonate synthase</fullName>
        <ecNumber evidence="4">2.5.1.54</ecNumber>
    </recommendedName>
    <alternativeName>
        <fullName evidence="10">3-deoxy-D-arabino-heptulosonate 7-phosphate synthase</fullName>
    </alternativeName>
    <alternativeName>
        <fullName evidence="9">DAHP synthase</fullName>
    </alternativeName>
    <alternativeName>
        <fullName evidence="8">Phospho-2-keto-3-deoxyheptonate aldolase</fullName>
    </alternativeName>
</protein>
<reference evidence="13 14" key="1">
    <citation type="submission" date="2015-09" db="EMBL/GenBank/DDBJ databases">
        <title>Genome announcement of multiple Pseudomonas syringae strains.</title>
        <authorList>
            <person name="Thakur S."/>
            <person name="Wang P.W."/>
            <person name="Gong Y."/>
            <person name="Weir B.S."/>
            <person name="Guttman D.S."/>
        </authorList>
    </citation>
    <scope>NUCLEOTIDE SEQUENCE [LARGE SCALE GENOMIC DNA]</scope>
    <source>
        <strain evidence="13 14">ICMP9150</strain>
    </source>
</reference>
<comment type="function">
    <text evidence="1">Stereospecific condensation of phosphoenolpyruvate (PEP) and D-erythrose-4-phosphate (E4P) giving rise to 3-deoxy-D-arabino-heptulosonate-7-phosphate (DAHP).</text>
</comment>
<dbReference type="Proteomes" id="UP000050346">
    <property type="component" value="Unassembled WGS sequence"/>
</dbReference>
<dbReference type="PANTHER" id="PTHR21225">
    <property type="entry name" value="PHOSPHO-2-DEHYDRO-3-DEOXYHEPTONATE ALDOLASE DAHP SYNTHETASE"/>
    <property type="match status" value="1"/>
</dbReference>
<organism evidence="13 14">
    <name type="scientific">Pseudomonas amygdali pv. dendropanacis</name>
    <dbReference type="NCBI Taxonomy" id="235272"/>
    <lineage>
        <taxon>Bacteria</taxon>
        <taxon>Pseudomonadati</taxon>
        <taxon>Pseudomonadota</taxon>
        <taxon>Gammaproteobacteria</taxon>
        <taxon>Pseudomonadales</taxon>
        <taxon>Pseudomonadaceae</taxon>
        <taxon>Pseudomonas</taxon>
        <taxon>Pseudomonas amygdali</taxon>
    </lineage>
</organism>
<dbReference type="PATRIC" id="fig|235272.12.peg.4661"/>
<dbReference type="GO" id="GO:0008652">
    <property type="term" value="P:amino acid biosynthetic process"/>
    <property type="evidence" value="ECO:0007669"/>
    <property type="project" value="UniProtKB-KW"/>
</dbReference>
<dbReference type="NCBIfam" id="TIGR00034">
    <property type="entry name" value="aroFGH"/>
    <property type="match status" value="1"/>
</dbReference>
<dbReference type="EC" id="2.5.1.54" evidence="4"/>
<dbReference type="EMBL" id="LJQG01000014">
    <property type="protein sequence ID" value="KPX24744.1"/>
    <property type="molecule type" value="Genomic_DNA"/>
</dbReference>
<dbReference type="SUPFAM" id="SSF51569">
    <property type="entry name" value="Aldolase"/>
    <property type="match status" value="1"/>
</dbReference>
<dbReference type="Gene3D" id="3.20.20.70">
    <property type="entry name" value="Aldolase class I"/>
    <property type="match status" value="1"/>
</dbReference>
<dbReference type="PANTHER" id="PTHR21225:SF12">
    <property type="entry name" value="PHOSPHO-2-DEHYDRO-3-DEOXYHEPTONATE ALDOLASE, TYROSINE-INHIBITED"/>
    <property type="match status" value="1"/>
</dbReference>
<dbReference type="GO" id="GO:0042802">
    <property type="term" value="F:identical protein binding"/>
    <property type="evidence" value="ECO:0007669"/>
    <property type="project" value="UniProtKB-ARBA"/>
</dbReference>
<comment type="pathway">
    <text evidence="2">Metabolic intermediate biosynthesis; chorismate biosynthesis; chorismate from D-erythrose 4-phosphate and phosphoenolpyruvate: step 1/7.</text>
</comment>
<sequence>MTATTSTSPGDLAISVRDSLPPPFGHCQVATTNARPIRPFVEHPSRSARYCTASPGSQNMNSSVAVKPSDLSSHAVALADNSPASKRLPGTLELKMRLPLNAALTEQVAAHRRAVRAILEGEDSRLLVIVGPCSIHDPQSAREYAERLAGLAAQVSDQMLLVMRAYVEKPRTTVGWKGLAYDPHLDGSDDMAEGLALSRQLMRDMLEMGLPIATEILQPMAAGYFDDLLSWVAIGARTTESQIHREMASGLPMAVGFKNGTDGGVAVASDAMRSAAHPHRHFGMDGHGHPAIIQTQGNPDTHIVLRGGHSGPNYDGQSVARVQASLTKNNIPSRIMVDCSHANSGKDPSRQPHVFNDVLEQRLAGNTSLIGMMIESHLFDGCQALGGTLQYGVSVTDGCLGWEGTEQLLRRAVDRLRYR</sequence>
<name>A0A0P9Q146_PSEA0</name>
<dbReference type="GO" id="GO:0009423">
    <property type="term" value="P:chorismate biosynthetic process"/>
    <property type="evidence" value="ECO:0007669"/>
    <property type="project" value="UniProtKB-UniPathway"/>
</dbReference>
<evidence type="ECO:0000313" key="13">
    <source>
        <dbReference type="EMBL" id="KPX24744.1"/>
    </source>
</evidence>
<dbReference type="GO" id="GO:0009073">
    <property type="term" value="P:aromatic amino acid family biosynthetic process"/>
    <property type="evidence" value="ECO:0007669"/>
    <property type="project" value="UniProtKB-KW"/>
</dbReference>
<evidence type="ECO:0000259" key="12">
    <source>
        <dbReference type="Pfam" id="PF00793"/>
    </source>
</evidence>
<comment type="catalytic activity">
    <reaction evidence="11">
        <text>D-erythrose 4-phosphate + phosphoenolpyruvate + H2O = 7-phospho-2-dehydro-3-deoxy-D-arabino-heptonate + phosphate</text>
        <dbReference type="Rhea" id="RHEA:14717"/>
        <dbReference type="ChEBI" id="CHEBI:15377"/>
        <dbReference type="ChEBI" id="CHEBI:16897"/>
        <dbReference type="ChEBI" id="CHEBI:43474"/>
        <dbReference type="ChEBI" id="CHEBI:58394"/>
        <dbReference type="ChEBI" id="CHEBI:58702"/>
        <dbReference type="EC" id="2.5.1.54"/>
    </reaction>
</comment>
<evidence type="ECO:0000256" key="4">
    <source>
        <dbReference type="ARBA" id="ARBA00012694"/>
    </source>
</evidence>
<dbReference type="InterPro" id="IPR006219">
    <property type="entry name" value="DAHP_synth_1"/>
</dbReference>
<dbReference type="InterPro" id="IPR013785">
    <property type="entry name" value="Aldolase_TIM"/>
</dbReference>
<comment type="similarity">
    <text evidence="3">Belongs to the class-I DAHP synthase family.</text>
</comment>
<proteinExistence type="inferred from homology"/>
<dbReference type="InterPro" id="IPR006218">
    <property type="entry name" value="DAHP1/KDSA"/>
</dbReference>
<feature type="domain" description="DAHP synthetase I/KDSA" evidence="12">
    <location>
        <begin position="117"/>
        <end position="409"/>
    </location>
</feature>
<dbReference type="GO" id="GO:0003849">
    <property type="term" value="F:3-deoxy-7-phosphoheptulonate synthase activity"/>
    <property type="evidence" value="ECO:0007669"/>
    <property type="project" value="UniProtKB-EC"/>
</dbReference>
<dbReference type="Pfam" id="PF00793">
    <property type="entry name" value="DAHP_synth_1"/>
    <property type="match status" value="1"/>
</dbReference>
<dbReference type="AlphaFoldDB" id="A0A0P9Q146"/>
<evidence type="ECO:0000256" key="10">
    <source>
        <dbReference type="ARBA" id="ARBA00032193"/>
    </source>
</evidence>
<keyword evidence="7" id="KW-0057">Aromatic amino acid biosynthesis</keyword>
<keyword evidence="6" id="KW-0808">Transferase</keyword>
<evidence type="ECO:0000256" key="1">
    <source>
        <dbReference type="ARBA" id="ARBA00003726"/>
    </source>
</evidence>
<evidence type="ECO:0000256" key="9">
    <source>
        <dbReference type="ARBA" id="ARBA00031349"/>
    </source>
</evidence>
<evidence type="ECO:0000256" key="5">
    <source>
        <dbReference type="ARBA" id="ARBA00022605"/>
    </source>
</evidence>
<dbReference type="UniPathway" id="UPA00053">
    <property type="reaction ID" value="UER00084"/>
</dbReference>
<evidence type="ECO:0000256" key="2">
    <source>
        <dbReference type="ARBA" id="ARBA00004688"/>
    </source>
</evidence>
<evidence type="ECO:0000256" key="11">
    <source>
        <dbReference type="ARBA" id="ARBA00047508"/>
    </source>
</evidence>